<dbReference type="Proteomes" id="UP000321392">
    <property type="component" value="Unassembled WGS sequence"/>
</dbReference>
<dbReference type="EMBL" id="VLKX01000001">
    <property type="protein sequence ID" value="TWI52236.1"/>
    <property type="molecule type" value="Genomic_DNA"/>
</dbReference>
<keyword evidence="1" id="KW-0812">Transmembrane</keyword>
<reference evidence="2 4" key="2">
    <citation type="submission" date="2018-07" db="EMBL/GenBank/DDBJ databases">
        <title>Genomic Encyclopedia of Type Strains, Phase IV (KMG-IV): sequencing the most valuable type-strain genomes for metagenomic binning, comparative biology and taxonomic classification.</title>
        <authorList>
            <person name="Goeker M."/>
        </authorList>
    </citation>
    <scope>NUCLEOTIDE SEQUENCE [LARGE SCALE GENOMIC DNA]</scope>
    <source>
        <strain evidence="2 4">DSM 19728</strain>
    </source>
</reference>
<keyword evidence="4" id="KW-1185">Reference proteome</keyword>
<feature type="transmembrane region" description="Helical" evidence="1">
    <location>
        <begin position="38"/>
        <end position="62"/>
    </location>
</feature>
<dbReference type="Proteomes" id="UP000254518">
    <property type="component" value="Unassembled WGS sequence"/>
</dbReference>
<accession>A0A562Q882</accession>
<proteinExistence type="predicted"/>
<evidence type="ECO:0000313" key="3">
    <source>
        <dbReference type="EMBL" id="TWI52236.1"/>
    </source>
</evidence>
<evidence type="ECO:0000313" key="4">
    <source>
        <dbReference type="Proteomes" id="UP000254518"/>
    </source>
</evidence>
<dbReference type="AlphaFoldDB" id="A0A562Q882"/>
<evidence type="ECO:0000256" key="1">
    <source>
        <dbReference type="SAM" id="Phobius"/>
    </source>
</evidence>
<dbReference type="EMBL" id="QQBA01000001">
    <property type="protein sequence ID" value="RDI58451.1"/>
    <property type="molecule type" value="Genomic_DNA"/>
</dbReference>
<sequence length="66" mass="8071">MDYLDTLFNFFRVYDNSHYIRKDYNALTDKNEYLGKRILSFLSILITIIAIVFFMYVIYIMLKQLK</sequence>
<protein>
    <submittedName>
        <fullName evidence="3">Uncharacterized protein</fullName>
    </submittedName>
</protein>
<keyword evidence="1" id="KW-0472">Membrane</keyword>
<comment type="caution">
    <text evidence="3">The sequence shown here is derived from an EMBL/GenBank/DDBJ whole genome shotgun (WGS) entry which is preliminary data.</text>
</comment>
<name>A0A562Q882_9FLAO</name>
<reference evidence="3 5" key="1">
    <citation type="journal article" date="2015" name="Stand. Genomic Sci.">
        <title>Genomic Encyclopedia of Bacterial and Archaeal Type Strains, Phase III: the genomes of soil and plant-associated and newly described type strains.</title>
        <authorList>
            <person name="Whitman W.B."/>
            <person name="Woyke T."/>
            <person name="Klenk H.P."/>
            <person name="Zhou Y."/>
            <person name="Lilburn T.G."/>
            <person name="Beck B.J."/>
            <person name="De Vos P."/>
            <person name="Vandamme P."/>
            <person name="Eisen J.A."/>
            <person name="Garrity G."/>
            <person name="Hugenholtz P."/>
            <person name="Kyrpides N.C."/>
        </authorList>
    </citation>
    <scope>NUCLEOTIDE SEQUENCE [LARGE SCALE GENOMIC DNA]</scope>
    <source>
        <strain evidence="3 5">CGMCC 1.5380</strain>
    </source>
</reference>
<reference evidence="3" key="3">
    <citation type="submission" date="2019-07" db="EMBL/GenBank/DDBJ databases">
        <authorList>
            <person name="Whitman W."/>
            <person name="Huntemann M."/>
            <person name="Clum A."/>
            <person name="Pillay M."/>
            <person name="Palaniappan K."/>
            <person name="Varghese N."/>
            <person name="Mikhailova N."/>
            <person name="Stamatis D."/>
            <person name="Reddy T."/>
            <person name="Daum C."/>
            <person name="Shapiro N."/>
            <person name="Ivanova N."/>
            <person name="Kyrpides N."/>
            <person name="Woyke T."/>
        </authorList>
    </citation>
    <scope>NUCLEOTIDE SEQUENCE</scope>
    <source>
        <strain evidence="3">CGMCC 1.5380</strain>
    </source>
</reference>
<evidence type="ECO:0000313" key="2">
    <source>
        <dbReference type="EMBL" id="RDI58451.1"/>
    </source>
</evidence>
<gene>
    <name evidence="2" type="ORF">DFR66_101382</name>
    <name evidence="3" type="ORF">IQ02_00378</name>
</gene>
<organism evidence="3 5">
    <name type="scientific">Flavobacterium glaciei</name>
    <dbReference type="NCBI Taxonomy" id="386300"/>
    <lineage>
        <taxon>Bacteria</taxon>
        <taxon>Pseudomonadati</taxon>
        <taxon>Bacteroidota</taxon>
        <taxon>Flavobacteriia</taxon>
        <taxon>Flavobacteriales</taxon>
        <taxon>Flavobacteriaceae</taxon>
        <taxon>Flavobacterium</taxon>
    </lineage>
</organism>
<evidence type="ECO:0000313" key="5">
    <source>
        <dbReference type="Proteomes" id="UP000321392"/>
    </source>
</evidence>
<keyword evidence="1" id="KW-1133">Transmembrane helix</keyword>